<organism evidence="2 3">
    <name type="scientific">Portunus trituberculatus</name>
    <name type="common">Swimming crab</name>
    <name type="synonym">Neptunus trituberculatus</name>
    <dbReference type="NCBI Taxonomy" id="210409"/>
    <lineage>
        <taxon>Eukaryota</taxon>
        <taxon>Metazoa</taxon>
        <taxon>Ecdysozoa</taxon>
        <taxon>Arthropoda</taxon>
        <taxon>Crustacea</taxon>
        <taxon>Multicrustacea</taxon>
        <taxon>Malacostraca</taxon>
        <taxon>Eumalacostraca</taxon>
        <taxon>Eucarida</taxon>
        <taxon>Decapoda</taxon>
        <taxon>Pleocyemata</taxon>
        <taxon>Brachyura</taxon>
        <taxon>Eubrachyura</taxon>
        <taxon>Portunoidea</taxon>
        <taxon>Portunidae</taxon>
        <taxon>Portuninae</taxon>
        <taxon>Portunus</taxon>
    </lineage>
</organism>
<keyword evidence="3" id="KW-1185">Reference proteome</keyword>
<accession>A0A5B7FA54</accession>
<protein>
    <submittedName>
        <fullName evidence="2">Uncharacterized protein</fullName>
    </submittedName>
</protein>
<reference evidence="2 3" key="1">
    <citation type="submission" date="2019-05" db="EMBL/GenBank/DDBJ databases">
        <title>Another draft genome of Portunus trituberculatus and its Hox gene families provides insights of decapod evolution.</title>
        <authorList>
            <person name="Jeong J.-H."/>
            <person name="Song I."/>
            <person name="Kim S."/>
            <person name="Choi T."/>
            <person name="Kim D."/>
            <person name="Ryu S."/>
            <person name="Kim W."/>
        </authorList>
    </citation>
    <scope>NUCLEOTIDE SEQUENCE [LARGE SCALE GENOMIC DNA]</scope>
    <source>
        <tissue evidence="2">Muscle</tissue>
    </source>
</reference>
<sequence length="111" mass="12288">MNNGDSGDSDSSRKVMVLVVVVILLSGSHFPTESREWLGWRCELSVSRVTSHLPAQFEDMGNDALNSLLDLANCIPPSSYGLDAKDFLLPLTPILSTFLLQQQTNIFYTLQ</sequence>
<evidence type="ECO:0000256" key="1">
    <source>
        <dbReference type="SAM" id="Phobius"/>
    </source>
</evidence>
<dbReference type="EMBL" id="VSRR010005321">
    <property type="protein sequence ID" value="MPC42129.1"/>
    <property type="molecule type" value="Genomic_DNA"/>
</dbReference>
<keyword evidence="1" id="KW-1133">Transmembrane helix</keyword>
<gene>
    <name evidence="2" type="ORF">E2C01_035743</name>
</gene>
<name>A0A5B7FA54_PORTR</name>
<comment type="caution">
    <text evidence="2">The sequence shown here is derived from an EMBL/GenBank/DDBJ whole genome shotgun (WGS) entry which is preliminary data.</text>
</comment>
<evidence type="ECO:0000313" key="3">
    <source>
        <dbReference type="Proteomes" id="UP000324222"/>
    </source>
</evidence>
<keyword evidence="1" id="KW-0812">Transmembrane</keyword>
<dbReference type="Proteomes" id="UP000324222">
    <property type="component" value="Unassembled WGS sequence"/>
</dbReference>
<feature type="transmembrane region" description="Helical" evidence="1">
    <location>
        <begin position="15"/>
        <end position="32"/>
    </location>
</feature>
<dbReference type="AlphaFoldDB" id="A0A5B7FA54"/>
<keyword evidence="1" id="KW-0472">Membrane</keyword>
<proteinExistence type="predicted"/>
<evidence type="ECO:0000313" key="2">
    <source>
        <dbReference type="EMBL" id="MPC42129.1"/>
    </source>
</evidence>